<proteinExistence type="predicted"/>
<name>Q8H3L1_ORYSJ</name>
<evidence type="ECO:0000313" key="2">
    <source>
        <dbReference type="EMBL" id="BAC24944.1"/>
    </source>
</evidence>
<dbReference type="EMBL" id="AP004617">
    <property type="protein sequence ID" value="BAC24944.1"/>
    <property type="molecule type" value="Genomic_DNA"/>
</dbReference>
<feature type="region of interest" description="Disordered" evidence="1">
    <location>
        <begin position="179"/>
        <end position="205"/>
    </location>
</feature>
<reference evidence="3" key="1">
    <citation type="journal article" date="2005" name="Nature">
        <title>The map-based sequence of the rice genome.</title>
        <authorList>
            <consortium name="International rice genome sequencing project (IRGSP)"/>
            <person name="Matsumoto T."/>
            <person name="Wu J."/>
            <person name="Kanamori H."/>
            <person name="Katayose Y."/>
            <person name="Fujisawa M."/>
            <person name="Namiki N."/>
            <person name="Mizuno H."/>
            <person name="Yamamoto K."/>
            <person name="Antonio B.A."/>
            <person name="Baba T."/>
            <person name="Sakata K."/>
            <person name="Nagamura Y."/>
            <person name="Aoki H."/>
            <person name="Arikawa K."/>
            <person name="Arita K."/>
            <person name="Bito T."/>
            <person name="Chiden Y."/>
            <person name="Fujitsuka N."/>
            <person name="Fukunaka R."/>
            <person name="Hamada M."/>
            <person name="Harada C."/>
            <person name="Hayashi A."/>
            <person name="Hijishita S."/>
            <person name="Honda M."/>
            <person name="Hosokawa S."/>
            <person name="Ichikawa Y."/>
            <person name="Idonuma A."/>
            <person name="Iijima M."/>
            <person name="Ikeda M."/>
            <person name="Ikeno M."/>
            <person name="Ito K."/>
            <person name="Ito S."/>
            <person name="Ito T."/>
            <person name="Ito Y."/>
            <person name="Ito Y."/>
            <person name="Iwabuchi A."/>
            <person name="Kamiya K."/>
            <person name="Karasawa W."/>
            <person name="Kurita K."/>
            <person name="Katagiri S."/>
            <person name="Kikuta A."/>
            <person name="Kobayashi H."/>
            <person name="Kobayashi N."/>
            <person name="Machita K."/>
            <person name="Maehara T."/>
            <person name="Masukawa M."/>
            <person name="Mizubayashi T."/>
            <person name="Mukai Y."/>
            <person name="Nagasaki H."/>
            <person name="Nagata Y."/>
            <person name="Naito S."/>
            <person name="Nakashima M."/>
            <person name="Nakama Y."/>
            <person name="Nakamichi Y."/>
            <person name="Nakamura M."/>
            <person name="Meguro A."/>
            <person name="Negishi M."/>
            <person name="Ohta I."/>
            <person name="Ohta T."/>
            <person name="Okamoto M."/>
            <person name="Ono N."/>
            <person name="Saji S."/>
            <person name="Sakaguchi M."/>
            <person name="Sakai K."/>
            <person name="Shibata M."/>
            <person name="Shimokawa T."/>
            <person name="Song J."/>
            <person name="Takazaki Y."/>
            <person name="Terasawa K."/>
            <person name="Tsugane M."/>
            <person name="Tsuji K."/>
            <person name="Ueda S."/>
            <person name="Waki K."/>
            <person name="Yamagata H."/>
            <person name="Yamamoto M."/>
            <person name="Yamamoto S."/>
            <person name="Yamane H."/>
            <person name="Yoshiki S."/>
            <person name="Yoshihara R."/>
            <person name="Yukawa K."/>
            <person name="Zhong H."/>
            <person name="Yano M."/>
            <person name="Yuan Q."/>
            <person name="Ouyang S."/>
            <person name="Liu J."/>
            <person name="Jones K.M."/>
            <person name="Gansberger K."/>
            <person name="Moffat K."/>
            <person name="Hill J."/>
            <person name="Bera J."/>
            <person name="Fadrosh D."/>
            <person name="Jin S."/>
            <person name="Johri S."/>
            <person name="Kim M."/>
            <person name="Overton L."/>
            <person name="Reardon M."/>
            <person name="Tsitrin T."/>
            <person name="Vuong H."/>
            <person name="Weaver B."/>
            <person name="Ciecko A."/>
            <person name="Tallon L."/>
            <person name="Jackson J."/>
            <person name="Pai G."/>
            <person name="Aken S.V."/>
            <person name="Utterback T."/>
            <person name="Reidmuller S."/>
            <person name="Feldblyum T."/>
            <person name="Hsiao J."/>
            <person name="Zismann V."/>
            <person name="Iobst S."/>
            <person name="de Vazeille A.R."/>
            <person name="Buell C.R."/>
            <person name="Ying K."/>
            <person name="Li Y."/>
            <person name="Lu T."/>
            <person name="Huang Y."/>
            <person name="Zhao Q."/>
            <person name="Feng Q."/>
            <person name="Zhang L."/>
            <person name="Zhu J."/>
            <person name="Weng Q."/>
            <person name="Mu J."/>
            <person name="Lu Y."/>
            <person name="Fan D."/>
            <person name="Liu Y."/>
            <person name="Guan J."/>
            <person name="Zhang Y."/>
            <person name="Yu S."/>
            <person name="Liu X."/>
            <person name="Zhang Y."/>
            <person name="Hong G."/>
            <person name="Han B."/>
            <person name="Choisne N."/>
            <person name="Demange N."/>
            <person name="Orjeda G."/>
            <person name="Samain S."/>
            <person name="Cattolico L."/>
            <person name="Pelletier E."/>
            <person name="Couloux A."/>
            <person name="Segurens B."/>
            <person name="Wincker P."/>
            <person name="D'Hont A."/>
            <person name="Scarpelli C."/>
            <person name="Weissenbach J."/>
            <person name="Salanoubat M."/>
            <person name="Quetier F."/>
            <person name="Yu Y."/>
            <person name="Kim H.R."/>
            <person name="Rambo T."/>
            <person name="Currie J."/>
            <person name="Collura K."/>
            <person name="Luo M."/>
            <person name="Yang T."/>
            <person name="Ammiraju J.S.S."/>
            <person name="Engler F."/>
            <person name="Soderlund C."/>
            <person name="Wing R.A."/>
            <person name="Palmer L.E."/>
            <person name="de la Bastide M."/>
            <person name="Spiegel L."/>
            <person name="Nascimento L."/>
            <person name="Zutavern T."/>
            <person name="O'Shaughnessy A."/>
            <person name="Dike S."/>
            <person name="Dedhia N."/>
            <person name="Preston R."/>
            <person name="Balija V."/>
            <person name="McCombie W.R."/>
            <person name="Chow T."/>
            <person name="Chen H."/>
            <person name="Chung M."/>
            <person name="Chen C."/>
            <person name="Shaw J."/>
            <person name="Wu H."/>
            <person name="Hsiao K."/>
            <person name="Chao Y."/>
            <person name="Chu M."/>
            <person name="Cheng C."/>
            <person name="Hour A."/>
            <person name="Lee P."/>
            <person name="Lin S."/>
            <person name="Lin Y."/>
            <person name="Liou J."/>
            <person name="Liu S."/>
            <person name="Hsing Y."/>
            <person name="Raghuvanshi S."/>
            <person name="Mohanty A."/>
            <person name="Bharti A.K."/>
            <person name="Gaur A."/>
            <person name="Gupta V."/>
            <person name="Kumar D."/>
            <person name="Ravi V."/>
            <person name="Vij S."/>
            <person name="Kapur A."/>
            <person name="Khurana P."/>
            <person name="Khurana P."/>
            <person name="Khurana J.P."/>
            <person name="Tyagi A.K."/>
            <person name="Gaikwad K."/>
            <person name="Singh A."/>
            <person name="Dalal V."/>
            <person name="Srivastava S."/>
            <person name="Dixit A."/>
            <person name="Pal A.K."/>
            <person name="Ghazi I.A."/>
            <person name="Yadav M."/>
            <person name="Pandit A."/>
            <person name="Bhargava A."/>
            <person name="Sureshbabu K."/>
            <person name="Batra K."/>
            <person name="Sharma T.R."/>
            <person name="Mohapatra T."/>
            <person name="Singh N.K."/>
            <person name="Messing J."/>
            <person name="Nelson A.B."/>
            <person name="Fuks G."/>
            <person name="Kavchok S."/>
            <person name="Keizer G."/>
            <person name="Linton E."/>
            <person name="Llaca V."/>
            <person name="Song R."/>
            <person name="Tanyolac B."/>
            <person name="Young S."/>
            <person name="Ho-Il K."/>
            <person name="Hahn J.H."/>
            <person name="Sangsakoo G."/>
            <person name="Vanavichit A."/>
            <person name="de Mattos Luiz.A.T."/>
            <person name="Zimmer P.D."/>
            <person name="Malone G."/>
            <person name="Dellagostin O."/>
            <person name="de Oliveira A.C."/>
            <person name="Bevan M."/>
            <person name="Bancroft I."/>
            <person name="Minx P."/>
            <person name="Cordum H."/>
            <person name="Wilson R."/>
            <person name="Cheng Z."/>
            <person name="Jin W."/>
            <person name="Jiang J."/>
            <person name="Leong S.A."/>
            <person name="Iwama H."/>
            <person name="Gojobori T."/>
            <person name="Itoh T."/>
            <person name="Niimura Y."/>
            <person name="Fujii Y."/>
            <person name="Habara T."/>
            <person name="Sakai H."/>
            <person name="Sato Y."/>
            <person name="Wilson G."/>
            <person name="Kumar K."/>
            <person name="McCouch S."/>
            <person name="Juretic N."/>
            <person name="Hoen D."/>
            <person name="Wright S."/>
            <person name="Bruskiewich R."/>
            <person name="Bureau T."/>
            <person name="Miyao A."/>
            <person name="Hirochika H."/>
            <person name="Nishikawa T."/>
            <person name="Kadowaki K."/>
            <person name="Sugiura M."/>
            <person name="Burr B."/>
            <person name="Sasaki T."/>
        </authorList>
    </citation>
    <scope>NUCLEOTIDE SEQUENCE [LARGE SCALE GENOMIC DNA]</scope>
    <source>
        <strain evidence="3">cv. Nipponbare</strain>
    </source>
</reference>
<feature type="compositionally biased region" description="Acidic residues" evidence="1">
    <location>
        <begin position="190"/>
        <end position="201"/>
    </location>
</feature>
<dbReference type="Proteomes" id="UP000000763">
    <property type="component" value="Chromosome 8"/>
</dbReference>
<reference evidence="3" key="2">
    <citation type="journal article" date="2008" name="Nucleic Acids Res.">
        <title>The rice annotation project database (RAP-DB): 2008 update.</title>
        <authorList>
            <consortium name="The rice annotation project (RAP)"/>
        </authorList>
    </citation>
    <scope>GENOME REANNOTATION</scope>
    <source>
        <strain evidence="3">cv. Nipponbare</strain>
    </source>
</reference>
<feature type="region of interest" description="Disordered" evidence="1">
    <location>
        <begin position="57"/>
        <end position="165"/>
    </location>
</feature>
<feature type="compositionally biased region" description="Basic and acidic residues" evidence="1">
    <location>
        <begin position="57"/>
        <end position="66"/>
    </location>
</feature>
<gene>
    <name evidence="2" type="primary">P0479C08.128</name>
</gene>
<accession>Q8H3L1</accession>
<sequence length="238" mass="25413">MGYFYKEIHIAGSRQITHGQAGHKCPFMQKSLPQEVIQGSHVTIYFCMRPLKRSTYENRWRGDGGHRGGRALACGSTAPNLRNSDGRSERPQRPAGRSAVHRSRRHPHPRERAATTAGGRIRCPCPSEQRRWADPPLPPSGATVEANGHGDQQENSPPPPSGATAVQGYAALVLGSSGLRQWDGSRGDDDGSDGGCDDDNDGNSCTMTMAVMAAPTTLVVVAAPTTTAAVTSVDGRYP</sequence>
<feature type="compositionally biased region" description="Basic residues" evidence="1">
    <location>
        <begin position="99"/>
        <end position="109"/>
    </location>
</feature>
<evidence type="ECO:0000313" key="3">
    <source>
        <dbReference type="Proteomes" id="UP000000763"/>
    </source>
</evidence>
<protein>
    <submittedName>
        <fullName evidence="2">Uncharacterized protein</fullName>
    </submittedName>
</protein>
<organism evidence="2 3">
    <name type="scientific">Oryza sativa subsp. japonica</name>
    <name type="common">Rice</name>
    <dbReference type="NCBI Taxonomy" id="39947"/>
    <lineage>
        <taxon>Eukaryota</taxon>
        <taxon>Viridiplantae</taxon>
        <taxon>Streptophyta</taxon>
        <taxon>Embryophyta</taxon>
        <taxon>Tracheophyta</taxon>
        <taxon>Spermatophyta</taxon>
        <taxon>Magnoliopsida</taxon>
        <taxon>Liliopsida</taxon>
        <taxon>Poales</taxon>
        <taxon>Poaceae</taxon>
        <taxon>BOP clade</taxon>
        <taxon>Oryzoideae</taxon>
        <taxon>Oryzeae</taxon>
        <taxon>Oryzinae</taxon>
        <taxon>Oryza</taxon>
        <taxon>Oryza sativa</taxon>
    </lineage>
</organism>
<evidence type="ECO:0000256" key="1">
    <source>
        <dbReference type="SAM" id="MobiDB-lite"/>
    </source>
</evidence>
<dbReference type="AlphaFoldDB" id="Q8H3L1"/>